<name>A0ABT3PN06_9BACT</name>
<dbReference type="Pfam" id="PF05048">
    <property type="entry name" value="NosD"/>
    <property type="match status" value="1"/>
</dbReference>
<sequence>MWTRFRQIFFLVLMMTAVQAAKGQSIRVSPDGTVNTLEQALALADSNDVIRLQEGRYLERNIVIDKPVTIEGERNAVVDAEGEGFVLIVRADNVTLRNFEVQNAGISFMDDNAGILVEEAKGVLIENLTLTDNFFGIYLSKASDSTIRNNTLIASGERETQSGNGIHLWYSKNITIHNNTIKGHRDGIYFEFVEGIAITDNLSEENLRYGQHFMFSDHCTFTGNTFKNNGAGVAVMYTDHVTMTGNRFEHNWGSAAYGLLMKEIRESKVYNNTFENNSVGMYMEASSRNRVKHNDFINNGWALKVMANSMDNQFVQNNFIENSFEVSTNSRQNFNIFTGNYWSRYMGYDLDRDGVGDVPHHPVRLFSVLIEKQPEMLILMRSLLIGMLDTAERIMPVLTPEELIDKKPQMARIQ</sequence>
<dbReference type="InterPro" id="IPR006626">
    <property type="entry name" value="PbH1"/>
</dbReference>
<dbReference type="NCBIfam" id="TIGR04247">
    <property type="entry name" value="NosD_copper_fam"/>
    <property type="match status" value="1"/>
</dbReference>
<evidence type="ECO:0000256" key="2">
    <source>
        <dbReference type="ARBA" id="ARBA00022737"/>
    </source>
</evidence>
<feature type="domain" description="Carbohydrate-binding/sugar hydrolysis" evidence="5">
    <location>
        <begin position="220"/>
        <end position="358"/>
    </location>
</feature>
<dbReference type="InterPro" id="IPR006633">
    <property type="entry name" value="Carb-bd_sugar_hydrolysis-dom"/>
</dbReference>
<feature type="domain" description="Carbohydrate-binding/sugar hydrolysis" evidence="5">
    <location>
        <begin position="44"/>
        <end position="199"/>
    </location>
</feature>
<evidence type="ECO:0000256" key="3">
    <source>
        <dbReference type="ARBA" id="ARBA00022786"/>
    </source>
</evidence>
<evidence type="ECO:0000256" key="1">
    <source>
        <dbReference type="ARBA" id="ARBA00004906"/>
    </source>
</evidence>
<keyword evidence="4" id="KW-0732">Signal</keyword>
<evidence type="ECO:0000259" key="5">
    <source>
        <dbReference type="SMART" id="SM00722"/>
    </source>
</evidence>
<keyword evidence="2" id="KW-0677">Repeat</keyword>
<keyword evidence="7" id="KW-1185">Reference proteome</keyword>
<feature type="signal peptide" evidence="4">
    <location>
        <begin position="1"/>
        <end position="20"/>
    </location>
</feature>
<dbReference type="PANTHER" id="PTHR22990">
    <property type="entry name" value="F-BOX ONLY PROTEIN"/>
    <property type="match status" value="1"/>
</dbReference>
<feature type="chain" id="PRO_5045525028" evidence="4">
    <location>
        <begin position="21"/>
        <end position="414"/>
    </location>
</feature>
<dbReference type="NCBIfam" id="TIGR03804">
    <property type="entry name" value="para_beta_helix"/>
    <property type="match status" value="3"/>
</dbReference>
<dbReference type="RefSeq" id="WP_265766083.1">
    <property type="nucleotide sequence ID" value="NZ_JAGGJA010000006.1"/>
</dbReference>
<dbReference type="InterPro" id="IPR022441">
    <property type="entry name" value="Para_beta_helix_rpt-2"/>
</dbReference>
<dbReference type="SMART" id="SM00722">
    <property type="entry name" value="CASH"/>
    <property type="match status" value="2"/>
</dbReference>
<dbReference type="InterPro" id="IPR012334">
    <property type="entry name" value="Pectin_lyas_fold"/>
</dbReference>
<dbReference type="InterPro" id="IPR011050">
    <property type="entry name" value="Pectin_lyase_fold/virulence"/>
</dbReference>
<accession>A0ABT3PN06</accession>
<comment type="pathway">
    <text evidence="1">Protein modification; protein ubiquitination.</text>
</comment>
<reference evidence="6 7" key="1">
    <citation type="submission" date="2021-03" db="EMBL/GenBank/DDBJ databases">
        <title>Aliifodinibius sp. nov., a new bacterium isolated from saline soil.</title>
        <authorList>
            <person name="Galisteo C."/>
            <person name="De La Haba R."/>
            <person name="Sanchez-Porro C."/>
            <person name="Ventosa A."/>
        </authorList>
    </citation>
    <scope>NUCLEOTIDE SEQUENCE [LARGE SCALE GENOMIC DNA]</scope>
    <source>
        <strain evidence="6 7">1BSP15-2V2</strain>
    </source>
</reference>
<evidence type="ECO:0000256" key="4">
    <source>
        <dbReference type="SAM" id="SignalP"/>
    </source>
</evidence>
<dbReference type="Pfam" id="PF13229">
    <property type="entry name" value="Beta_helix"/>
    <property type="match status" value="1"/>
</dbReference>
<dbReference type="InterPro" id="IPR026464">
    <property type="entry name" value="NosD_copper_fam"/>
</dbReference>
<comment type="caution">
    <text evidence="6">The sequence shown here is derived from an EMBL/GenBank/DDBJ whole genome shotgun (WGS) entry which is preliminary data.</text>
</comment>
<dbReference type="InterPro" id="IPR039448">
    <property type="entry name" value="Beta_helix"/>
</dbReference>
<dbReference type="InterPro" id="IPR007742">
    <property type="entry name" value="NosD_dom"/>
</dbReference>
<dbReference type="Proteomes" id="UP001207918">
    <property type="component" value="Unassembled WGS sequence"/>
</dbReference>
<dbReference type="SUPFAM" id="SSF51126">
    <property type="entry name" value="Pectin lyase-like"/>
    <property type="match status" value="1"/>
</dbReference>
<evidence type="ECO:0000313" key="6">
    <source>
        <dbReference type="EMBL" id="MCW9707315.1"/>
    </source>
</evidence>
<dbReference type="SMART" id="SM00710">
    <property type="entry name" value="PbH1"/>
    <property type="match status" value="8"/>
</dbReference>
<keyword evidence="3" id="KW-0833">Ubl conjugation pathway</keyword>
<dbReference type="PANTHER" id="PTHR22990:SF15">
    <property type="entry name" value="F-BOX ONLY PROTEIN 10"/>
    <property type="match status" value="1"/>
</dbReference>
<gene>
    <name evidence="6" type="ORF">J6I44_10630</name>
</gene>
<evidence type="ECO:0000313" key="7">
    <source>
        <dbReference type="Proteomes" id="UP001207918"/>
    </source>
</evidence>
<organism evidence="6 7">
    <name type="scientific">Fodinibius salsisoli</name>
    <dbReference type="NCBI Taxonomy" id="2820877"/>
    <lineage>
        <taxon>Bacteria</taxon>
        <taxon>Pseudomonadati</taxon>
        <taxon>Balneolota</taxon>
        <taxon>Balneolia</taxon>
        <taxon>Balneolales</taxon>
        <taxon>Balneolaceae</taxon>
        <taxon>Fodinibius</taxon>
    </lineage>
</organism>
<dbReference type="InterPro" id="IPR051550">
    <property type="entry name" value="SCF-Subunits/Alg-Epimerases"/>
</dbReference>
<proteinExistence type="predicted"/>
<dbReference type="EMBL" id="JAGGJA010000006">
    <property type="protein sequence ID" value="MCW9707315.1"/>
    <property type="molecule type" value="Genomic_DNA"/>
</dbReference>
<protein>
    <submittedName>
        <fullName evidence="6">Nitrous oxide reductase family maturation protein NosD</fullName>
    </submittedName>
</protein>
<dbReference type="Gene3D" id="2.160.20.10">
    <property type="entry name" value="Single-stranded right-handed beta-helix, Pectin lyase-like"/>
    <property type="match status" value="2"/>
</dbReference>